<feature type="domain" description="Impact N-terminal" evidence="2">
    <location>
        <begin position="15"/>
        <end position="119"/>
    </location>
</feature>
<organism evidence="3 4">
    <name type="scientific">Sulfurimonas diazotrophicus</name>
    <dbReference type="NCBI Taxonomy" id="3131939"/>
    <lineage>
        <taxon>Bacteria</taxon>
        <taxon>Pseudomonadati</taxon>
        <taxon>Campylobacterota</taxon>
        <taxon>Epsilonproteobacteria</taxon>
        <taxon>Campylobacterales</taxon>
        <taxon>Sulfurimonadaceae</taxon>
        <taxon>Sulfurimonas</taxon>
    </lineage>
</organism>
<dbReference type="RefSeq" id="WP_345973251.1">
    <property type="nucleotide sequence ID" value="NZ_CP147920.1"/>
</dbReference>
<dbReference type="InterPro" id="IPR001498">
    <property type="entry name" value="Impact_N"/>
</dbReference>
<protein>
    <submittedName>
        <fullName evidence="3">YigZ family protein</fullName>
    </submittedName>
</protein>
<accession>A0ABZ3HBH6</accession>
<dbReference type="SUPFAM" id="SSF54211">
    <property type="entry name" value="Ribosomal protein S5 domain 2-like"/>
    <property type="match status" value="1"/>
</dbReference>
<evidence type="ECO:0000259" key="2">
    <source>
        <dbReference type="Pfam" id="PF01205"/>
    </source>
</evidence>
<dbReference type="PANTHER" id="PTHR16301">
    <property type="entry name" value="IMPACT-RELATED"/>
    <property type="match status" value="1"/>
</dbReference>
<dbReference type="InterPro" id="IPR020568">
    <property type="entry name" value="Ribosomal_Su5_D2-typ_SF"/>
</dbReference>
<name>A0ABZ3HBH6_9BACT</name>
<sequence length="195" mass="21381">MQILKTPVSSTYEIKQSKFIAHLVPYKLFDATLQRLRAEHPKGRHFVTAFRFLNDHMQVVEGSSDDGEPKGTSGKPSLAVLAGHELIDAAVIIVRYFGGTKLGTGGLVRAYTQAVSDAVALAELTEYIPQEKAAFTCGYSAVSQVEYLLTESGVTEVEKAFEATTVLWHVWGGDEALETFFARAGRLVERLEDGK</sequence>
<dbReference type="Proteomes" id="UP001447842">
    <property type="component" value="Chromosome"/>
</dbReference>
<reference evidence="3 4" key="1">
    <citation type="submission" date="2024-03" db="EMBL/GenBank/DDBJ databases">
        <title>Sulfurimonas sp. HSL3-1.</title>
        <authorList>
            <person name="Wang S."/>
        </authorList>
    </citation>
    <scope>NUCLEOTIDE SEQUENCE [LARGE SCALE GENOMIC DNA]</scope>
    <source>
        <strain evidence="3 4">HSL3-1</strain>
    </source>
</reference>
<comment type="similarity">
    <text evidence="1">Belongs to the IMPACT family.</text>
</comment>
<dbReference type="InterPro" id="IPR036956">
    <property type="entry name" value="Impact_N_sf"/>
</dbReference>
<dbReference type="EMBL" id="CP147920">
    <property type="protein sequence ID" value="XAU15885.1"/>
    <property type="molecule type" value="Genomic_DNA"/>
</dbReference>
<proteinExistence type="inferred from homology"/>
<evidence type="ECO:0000256" key="1">
    <source>
        <dbReference type="ARBA" id="ARBA00007665"/>
    </source>
</evidence>
<evidence type="ECO:0000313" key="3">
    <source>
        <dbReference type="EMBL" id="XAU15885.1"/>
    </source>
</evidence>
<dbReference type="Pfam" id="PF01205">
    <property type="entry name" value="Impact_N"/>
    <property type="match status" value="1"/>
</dbReference>
<dbReference type="Gene3D" id="3.30.230.30">
    <property type="entry name" value="Impact, N-terminal domain"/>
    <property type="match status" value="1"/>
</dbReference>
<keyword evidence="4" id="KW-1185">Reference proteome</keyword>
<dbReference type="InterPro" id="IPR023582">
    <property type="entry name" value="Impact"/>
</dbReference>
<gene>
    <name evidence="3" type="ORF">WCY31_04075</name>
</gene>
<evidence type="ECO:0000313" key="4">
    <source>
        <dbReference type="Proteomes" id="UP001447842"/>
    </source>
</evidence>
<dbReference type="PANTHER" id="PTHR16301:SF20">
    <property type="entry name" value="IMPACT FAMILY MEMBER YIGZ"/>
    <property type="match status" value="1"/>
</dbReference>